<dbReference type="PhylomeDB" id="B4IN61"/>
<evidence type="ECO:0000313" key="2">
    <source>
        <dbReference type="EMBL" id="EDW56519.1"/>
    </source>
</evidence>
<protein>
    <submittedName>
        <fullName evidence="2">GM19627</fullName>
    </submittedName>
</protein>
<dbReference type="STRING" id="7238.B4IN61"/>
<dbReference type="EMBL" id="CH481601">
    <property type="protein sequence ID" value="EDW56519.1"/>
    <property type="molecule type" value="Genomic_DNA"/>
</dbReference>
<dbReference type="Proteomes" id="UP000001292">
    <property type="component" value="Unassembled WGS sequence"/>
</dbReference>
<dbReference type="AlphaFoldDB" id="B4IN61"/>
<organism evidence="3">
    <name type="scientific">Drosophila sechellia</name>
    <name type="common">Fruit fly</name>
    <dbReference type="NCBI Taxonomy" id="7238"/>
    <lineage>
        <taxon>Eukaryota</taxon>
        <taxon>Metazoa</taxon>
        <taxon>Ecdysozoa</taxon>
        <taxon>Arthropoda</taxon>
        <taxon>Hexapoda</taxon>
        <taxon>Insecta</taxon>
        <taxon>Pterygota</taxon>
        <taxon>Neoptera</taxon>
        <taxon>Endopterygota</taxon>
        <taxon>Diptera</taxon>
        <taxon>Brachycera</taxon>
        <taxon>Muscomorpha</taxon>
        <taxon>Ephydroidea</taxon>
        <taxon>Drosophilidae</taxon>
        <taxon>Drosophila</taxon>
        <taxon>Sophophora</taxon>
    </lineage>
</organism>
<keyword evidence="3" id="KW-1185">Reference proteome</keyword>
<reference evidence="2 3" key="1">
    <citation type="journal article" date="2007" name="Nature">
        <title>Evolution of genes and genomes on the Drosophila phylogeny.</title>
        <authorList>
            <consortium name="Drosophila 12 Genomes Consortium"/>
            <person name="Clark A.G."/>
            <person name="Eisen M.B."/>
            <person name="Smith D.R."/>
            <person name="Bergman C.M."/>
            <person name="Oliver B."/>
            <person name="Markow T.A."/>
            <person name="Kaufman T.C."/>
            <person name="Kellis M."/>
            <person name="Gelbart W."/>
            <person name="Iyer V.N."/>
            <person name="Pollard D.A."/>
            <person name="Sackton T.B."/>
            <person name="Larracuente A.M."/>
            <person name="Singh N.D."/>
            <person name="Abad J.P."/>
            <person name="Abt D.N."/>
            <person name="Adryan B."/>
            <person name="Aguade M."/>
            <person name="Akashi H."/>
            <person name="Anderson W.W."/>
            <person name="Aquadro C.F."/>
            <person name="Ardell D.H."/>
            <person name="Arguello R."/>
            <person name="Artieri C.G."/>
            <person name="Barbash D.A."/>
            <person name="Barker D."/>
            <person name="Barsanti P."/>
            <person name="Batterham P."/>
            <person name="Batzoglou S."/>
            <person name="Begun D."/>
            <person name="Bhutkar A."/>
            <person name="Blanco E."/>
            <person name="Bosak S.A."/>
            <person name="Bradley R.K."/>
            <person name="Brand A.D."/>
            <person name="Brent M.R."/>
            <person name="Brooks A.N."/>
            <person name="Brown R.H."/>
            <person name="Butlin R.K."/>
            <person name="Caggese C."/>
            <person name="Calvi B.R."/>
            <person name="Bernardo de Carvalho A."/>
            <person name="Caspi A."/>
            <person name="Castrezana S."/>
            <person name="Celniker S.E."/>
            <person name="Chang J.L."/>
            <person name="Chapple C."/>
            <person name="Chatterji S."/>
            <person name="Chinwalla A."/>
            <person name="Civetta A."/>
            <person name="Clifton S.W."/>
            <person name="Comeron J.M."/>
            <person name="Costello J.C."/>
            <person name="Coyne J.A."/>
            <person name="Daub J."/>
            <person name="David R.G."/>
            <person name="Delcher A.L."/>
            <person name="Delehaunty K."/>
            <person name="Do C.B."/>
            <person name="Ebling H."/>
            <person name="Edwards K."/>
            <person name="Eickbush T."/>
            <person name="Evans J.D."/>
            <person name="Filipski A."/>
            <person name="Findeiss S."/>
            <person name="Freyhult E."/>
            <person name="Fulton L."/>
            <person name="Fulton R."/>
            <person name="Garcia A.C."/>
            <person name="Gardiner A."/>
            <person name="Garfield D.A."/>
            <person name="Garvin B.E."/>
            <person name="Gibson G."/>
            <person name="Gilbert D."/>
            <person name="Gnerre S."/>
            <person name="Godfrey J."/>
            <person name="Good R."/>
            <person name="Gotea V."/>
            <person name="Gravely B."/>
            <person name="Greenberg A.J."/>
            <person name="Griffiths-Jones S."/>
            <person name="Gross S."/>
            <person name="Guigo R."/>
            <person name="Gustafson E.A."/>
            <person name="Haerty W."/>
            <person name="Hahn M.W."/>
            <person name="Halligan D.L."/>
            <person name="Halpern A.L."/>
            <person name="Halter G.M."/>
            <person name="Han M.V."/>
            <person name="Heger A."/>
            <person name="Hillier L."/>
            <person name="Hinrichs A.S."/>
            <person name="Holmes I."/>
            <person name="Hoskins R.A."/>
            <person name="Hubisz M.J."/>
            <person name="Hultmark D."/>
            <person name="Huntley M.A."/>
            <person name="Jaffe D.B."/>
            <person name="Jagadeeshan S."/>
            <person name="Jeck W.R."/>
            <person name="Johnson J."/>
            <person name="Jones C.D."/>
            <person name="Jordan W.C."/>
            <person name="Karpen G.H."/>
            <person name="Kataoka E."/>
            <person name="Keightley P.D."/>
            <person name="Kheradpour P."/>
            <person name="Kirkness E.F."/>
            <person name="Koerich L.B."/>
            <person name="Kristiansen K."/>
            <person name="Kudrna D."/>
            <person name="Kulathinal R.J."/>
            <person name="Kumar S."/>
            <person name="Kwok R."/>
            <person name="Lander E."/>
            <person name="Langley C.H."/>
            <person name="Lapoint R."/>
            <person name="Lazzaro B.P."/>
            <person name="Lee S.J."/>
            <person name="Levesque L."/>
            <person name="Li R."/>
            <person name="Lin C.F."/>
            <person name="Lin M.F."/>
            <person name="Lindblad-Toh K."/>
            <person name="Llopart A."/>
            <person name="Long M."/>
            <person name="Low L."/>
            <person name="Lozovsky E."/>
            <person name="Lu J."/>
            <person name="Luo M."/>
            <person name="Machado C.A."/>
            <person name="Makalowski W."/>
            <person name="Marzo M."/>
            <person name="Matsuda M."/>
            <person name="Matzkin L."/>
            <person name="McAllister B."/>
            <person name="McBride C.S."/>
            <person name="McKernan B."/>
            <person name="McKernan K."/>
            <person name="Mendez-Lago M."/>
            <person name="Minx P."/>
            <person name="Mollenhauer M.U."/>
            <person name="Montooth K."/>
            <person name="Mount S.M."/>
            <person name="Mu X."/>
            <person name="Myers E."/>
            <person name="Negre B."/>
            <person name="Newfeld S."/>
            <person name="Nielsen R."/>
            <person name="Noor M.A."/>
            <person name="O'Grady P."/>
            <person name="Pachter L."/>
            <person name="Papaceit M."/>
            <person name="Parisi M.J."/>
            <person name="Parisi M."/>
            <person name="Parts L."/>
            <person name="Pedersen J.S."/>
            <person name="Pesole G."/>
            <person name="Phillippy A.M."/>
            <person name="Ponting C.P."/>
            <person name="Pop M."/>
            <person name="Porcelli D."/>
            <person name="Powell J.R."/>
            <person name="Prohaska S."/>
            <person name="Pruitt K."/>
            <person name="Puig M."/>
            <person name="Quesneville H."/>
            <person name="Ram K.R."/>
            <person name="Rand D."/>
            <person name="Rasmussen M.D."/>
            <person name="Reed L.K."/>
            <person name="Reenan R."/>
            <person name="Reily A."/>
            <person name="Remington K.A."/>
            <person name="Rieger T.T."/>
            <person name="Ritchie M.G."/>
            <person name="Robin C."/>
            <person name="Rogers Y.H."/>
            <person name="Rohde C."/>
            <person name="Rozas J."/>
            <person name="Rubenfield M.J."/>
            <person name="Ruiz A."/>
            <person name="Russo S."/>
            <person name="Salzberg S.L."/>
            <person name="Sanchez-Gracia A."/>
            <person name="Saranga D.J."/>
            <person name="Sato H."/>
            <person name="Schaeffer S.W."/>
            <person name="Schatz M.C."/>
            <person name="Schlenke T."/>
            <person name="Schwartz R."/>
            <person name="Segarra C."/>
            <person name="Singh R.S."/>
            <person name="Sirot L."/>
            <person name="Sirota M."/>
            <person name="Sisneros N.B."/>
            <person name="Smith C.D."/>
            <person name="Smith T.F."/>
            <person name="Spieth J."/>
            <person name="Stage D.E."/>
            <person name="Stark A."/>
            <person name="Stephan W."/>
            <person name="Strausberg R.L."/>
            <person name="Strempel S."/>
            <person name="Sturgill D."/>
            <person name="Sutton G."/>
            <person name="Sutton G.G."/>
            <person name="Tao W."/>
            <person name="Teichmann S."/>
            <person name="Tobari Y.N."/>
            <person name="Tomimura Y."/>
            <person name="Tsolas J.M."/>
            <person name="Valente V.L."/>
            <person name="Venter E."/>
            <person name="Venter J.C."/>
            <person name="Vicario S."/>
            <person name="Vieira F.G."/>
            <person name="Vilella A.J."/>
            <person name="Villasante A."/>
            <person name="Walenz B."/>
            <person name="Wang J."/>
            <person name="Wasserman M."/>
            <person name="Watts T."/>
            <person name="Wilson D."/>
            <person name="Wilson R.K."/>
            <person name="Wing R.A."/>
            <person name="Wolfner M.F."/>
            <person name="Wong A."/>
            <person name="Wong G.K."/>
            <person name="Wu C.I."/>
            <person name="Wu G."/>
            <person name="Yamamoto D."/>
            <person name="Yang H.P."/>
            <person name="Yang S.P."/>
            <person name="Yorke J.A."/>
            <person name="Yoshida K."/>
            <person name="Zdobnov E."/>
            <person name="Zhang P."/>
            <person name="Zhang Y."/>
            <person name="Zimin A.V."/>
            <person name="Baldwin J."/>
            <person name="Abdouelleil A."/>
            <person name="Abdulkadir J."/>
            <person name="Abebe A."/>
            <person name="Abera B."/>
            <person name="Abreu J."/>
            <person name="Acer S.C."/>
            <person name="Aftuck L."/>
            <person name="Alexander A."/>
            <person name="An P."/>
            <person name="Anderson E."/>
            <person name="Anderson S."/>
            <person name="Arachi H."/>
            <person name="Azer M."/>
            <person name="Bachantsang P."/>
            <person name="Barry A."/>
            <person name="Bayul T."/>
            <person name="Berlin A."/>
            <person name="Bessette D."/>
            <person name="Bloom T."/>
            <person name="Blye J."/>
            <person name="Boguslavskiy L."/>
            <person name="Bonnet C."/>
            <person name="Boukhgalter B."/>
            <person name="Bourzgui I."/>
            <person name="Brown A."/>
            <person name="Cahill P."/>
            <person name="Channer S."/>
            <person name="Cheshatsang Y."/>
            <person name="Chuda L."/>
            <person name="Citroen M."/>
            <person name="Collymore A."/>
            <person name="Cooke P."/>
            <person name="Costello M."/>
            <person name="D'Aco K."/>
            <person name="Daza R."/>
            <person name="De Haan G."/>
            <person name="DeGray S."/>
            <person name="DeMaso C."/>
            <person name="Dhargay N."/>
            <person name="Dooley K."/>
            <person name="Dooley E."/>
            <person name="Doricent M."/>
            <person name="Dorje P."/>
            <person name="Dorjee K."/>
            <person name="Dupes A."/>
            <person name="Elong R."/>
            <person name="Falk J."/>
            <person name="Farina A."/>
            <person name="Faro S."/>
            <person name="Ferguson D."/>
            <person name="Fisher S."/>
            <person name="Foley C.D."/>
            <person name="Franke A."/>
            <person name="Friedrich D."/>
            <person name="Gadbois L."/>
            <person name="Gearin G."/>
            <person name="Gearin C.R."/>
            <person name="Giannoukos G."/>
            <person name="Goode T."/>
            <person name="Graham J."/>
            <person name="Grandbois E."/>
            <person name="Grewal S."/>
            <person name="Gyaltsen K."/>
            <person name="Hafez N."/>
            <person name="Hagos B."/>
            <person name="Hall J."/>
            <person name="Henson C."/>
            <person name="Hollinger A."/>
            <person name="Honan T."/>
            <person name="Huard M.D."/>
            <person name="Hughes L."/>
            <person name="Hurhula B."/>
            <person name="Husby M.E."/>
            <person name="Kamat A."/>
            <person name="Kanga B."/>
            <person name="Kashin S."/>
            <person name="Khazanovich D."/>
            <person name="Kisner P."/>
            <person name="Lance K."/>
            <person name="Lara M."/>
            <person name="Lee W."/>
            <person name="Lennon N."/>
            <person name="Letendre F."/>
            <person name="LeVine R."/>
            <person name="Lipovsky A."/>
            <person name="Liu X."/>
            <person name="Liu J."/>
            <person name="Liu S."/>
            <person name="Lokyitsang T."/>
            <person name="Lokyitsang Y."/>
            <person name="Lubonja R."/>
            <person name="Lui A."/>
            <person name="MacDonald P."/>
            <person name="Magnisalis V."/>
            <person name="Maru K."/>
            <person name="Matthews C."/>
            <person name="McCusker W."/>
            <person name="McDonough S."/>
            <person name="Mehta T."/>
            <person name="Meldrim J."/>
            <person name="Meneus L."/>
            <person name="Mihai O."/>
            <person name="Mihalev A."/>
            <person name="Mihova T."/>
            <person name="Mittelman R."/>
            <person name="Mlenga V."/>
            <person name="Montmayeur A."/>
            <person name="Mulrain L."/>
            <person name="Navidi A."/>
            <person name="Naylor J."/>
            <person name="Negash T."/>
            <person name="Nguyen T."/>
            <person name="Nguyen N."/>
            <person name="Nicol R."/>
            <person name="Norbu C."/>
            <person name="Norbu N."/>
            <person name="Novod N."/>
            <person name="O'Neill B."/>
            <person name="Osman S."/>
            <person name="Markiewicz E."/>
            <person name="Oyono O.L."/>
            <person name="Patti C."/>
            <person name="Phunkhang P."/>
            <person name="Pierre F."/>
            <person name="Priest M."/>
            <person name="Raghuraman S."/>
            <person name="Rege F."/>
            <person name="Reyes R."/>
            <person name="Rise C."/>
            <person name="Rogov P."/>
            <person name="Ross K."/>
            <person name="Ryan E."/>
            <person name="Settipalli S."/>
            <person name="Shea T."/>
            <person name="Sherpa N."/>
            <person name="Shi L."/>
            <person name="Shih D."/>
            <person name="Sparrow T."/>
            <person name="Spaulding J."/>
            <person name="Stalker J."/>
            <person name="Stange-Thomann N."/>
            <person name="Stavropoulos S."/>
            <person name="Stone C."/>
            <person name="Strader C."/>
            <person name="Tesfaye S."/>
            <person name="Thomson T."/>
            <person name="Thoulutsang Y."/>
            <person name="Thoulutsang D."/>
            <person name="Topham K."/>
            <person name="Topping I."/>
            <person name="Tsamla T."/>
            <person name="Vassiliev H."/>
            <person name="Vo A."/>
            <person name="Wangchuk T."/>
            <person name="Wangdi T."/>
            <person name="Weiand M."/>
            <person name="Wilkinson J."/>
            <person name="Wilson A."/>
            <person name="Yadav S."/>
            <person name="Young G."/>
            <person name="Yu Q."/>
            <person name="Zembek L."/>
            <person name="Zhong D."/>
            <person name="Zimmer A."/>
            <person name="Zwirko Z."/>
            <person name="Jaffe D.B."/>
            <person name="Alvarez P."/>
            <person name="Brockman W."/>
            <person name="Butler J."/>
            <person name="Chin C."/>
            <person name="Gnerre S."/>
            <person name="Grabherr M."/>
            <person name="Kleber M."/>
            <person name="Mauceli E."/>
            <person name="MacCallum I."/>
        </authorList>
    </citation>
    <scope>NUCLEOTIDE SEQUENCE [LARGE SCALE GENOMIC DNA]</scope>
    <source>
        <strain evidence="3">Rob3c / Tucson 14021-0248.25</strain>
    </source>
</reference>
<feature type="region of interest" description="Disordered" evidence="1">
    <location>
        <begin position="1"/>
        <end position="22"/>
    </location>
</feature>
<evidence type="ECO:0000256" key="1">
    <source>
        <dbReference type="SAM" id="MobiDB-lite"/>
    </source>
</evidence>
<proteinExistence type="predicted"/>
<accession>B4IN61</accession>
<sequence>MAMLMKTRVMRKKEEMSDAESLGSIRSGALSKWKGRSSKIKERTQLRKEWTKIYRTNNYKDWYPWWRDFKWRGSKINKKLEKSGDRNLHHR</sequence>
<evidence type="ECO:0000313" key="3">
    <source>
        <dbReference type="Proteomes" id="UP000001292"/>
    </source>
</evidence>
<name>B4IN61_DROSE</name>
<gene>
    <name evidence="2" type="primary">Dsec\GM19627</name>
    <name evidence="2" type="ORF">Dsec_GM19627</name>
</gene>
<dbReference type="HOGENOM" id="CLU_2429414_0_0_1"/>